<evidence type="ECO:0000313" key="1">
    <source>
        <dbReference type="EMBL" id="KAF1987667.1"/>
    </source>
</evidence>
<organism evidence="1 2">
    <name type="scientific">Aulographum hederae CBS 113979</name>
    <dbReference type="NCBI Taxonomy" id="1176131"/>
    <lineage>
        <taxon>Eukaryota</taxon>
        <taxon>Fungi</taxon>
        <taxon>Dikarya</taxon>
        <taxon>Ascomycota</taxon>
        <taxon>Pezizomycotina</taxon>
        <taxon>Dothideomycetes</taxon>
        <taxon>Pleosporomycetidae</taxon>
        <taxon>Aulographales</taxon>
        <taxon>Aulographaceae</taxon>
    </lineage>
</organism>
<accession>A0A6G1H3N4</accession>
<protein>
    <submittedName>
        <fullName evidence="1">Uncharacterized protein</fullName>
    </submittedName>
</protein>
<dbReference type="Gene3D" id="2.60.20.10">
    <property type="entry name" value="Crystallins"/>
    <property type="match status" value="1"/>
</dbReference>
<proteinExistence type="predicted"/>
<gene>
    <name evidence="1" type="ORF">K402DRAFT_43369</name>
</gene>
<dbReference type="AlphaFoldDB" id="A0A6G1H3N4"/>
<name>A0A6G1H3N4_9PEZI</name>
<dbReference type="OrthoDB" id="2910287at2759"/>
<dbReference type="EMBL" id="ML977151">
    <property type="protein sequence ID" value="KAF1987667.1"/>
    <property type="molecule type" value="Genomic_DNA"/>
</dbReference>
<dbReference type="Proteomes" id="UP000800041">
    <property type="component" value="Unassembled WGS sequence"/>
</dbReference>
<reference evidence="1" key="1">
    <citation type="journal article" date="2020" name="Stud. Mycol.">
        <title>101 Dothideomycetes genomes: a test case for predicting lifestyles and emergence of pathogens.</title>
        <authorList>
            <person name="Haridas S."/>
            <person name="Albert R."/>
            <person name="Binder M."/>
            <person name="Bloem J."/>
            <person name="Labutti K."/>
            <person name="Salamov A."/>
            <person name="Andreopoulos B."/>
            <person name="Baker S."/>
            <person name="Barry K."/>
            <person name="Bills G."/>
            <person name="Bluhm B."/>
            <person name="Cannon C."/>
            <person name="Castanera R."/>
            <person name="Culley D."/>
            <person name="Daum C."/>
            <person name="Ezra D."/>
            <person name="Gonzalez J."/>
            <person name="Henrissat B."/>
            <person name="Kuo A."/>
            <person name="Liang C."/>
            <person name="Lipzen A."/>
            <person name="Lutzoni F."/>
            <person name="Magnuson J."/>
            <person name="Mondo S."/>
            <person name="Nolan M."/>
            <person name="Ohm R."/>
            <person name="Pangilinan J."/>
            <person name="Park H.-J."/>
            <person name="Ramirez L."/>
            <person name="Alfaro M."/>
            <person name="Sun H."/>
            <person name="Tritt A."/>
            <person name="Yoshinaga Y."/>
            <person name="Zwiers L.-H."/>
            <person name="Turgeon B."/>
            <person name="Goodwin S."/>
            <person name="Spatafora J."/>
            <person name="Crous P."/>
            <person name="Grigoriev I."/>
        </authorList>
    </citation>
    <scope>NUCLEOTIDE SEQUENCE</scope>
    <source>
        <strain evidence="1">CBS 113979</strain>
    </source>
</reference>
<evidence type="ECO:0000313" key="2">
    <source>
        <dbReference type="Proteomes" id="UP000800041"/>
    </source>
</evidence>
<keyword evidence="2" id="KW-1185">Reference proteome</keyword>
<sequence length="98" mass="11094">MCTDPWWSNRETTGNCRVFPIRYGACISLPGTPFFKTISSFGPDEGMKCTVFDALGCQGRSFDIWYPGYADMRWNGWDDRIQSYRCAPDSLEISSAQG</sequence>